<dbReference type="PANTHER" id="PTHR33362:SF5">
    <property type="entry name" value="C4-DICARBOXYLATE TRAP TRANSPORTER LARGE PERMEASE PROTEIN DCTM"/>
    <property type="match status" value="1"/>
</dbReference>
<keyword evidence="10" id="KW-1185">Reference proteome</keyword>
<feature type="transmembrane region" description="Helical" evidence="7">
    <location>
        <begin position="248"/>
        <end position="266"/>
    </location>
</feature>
<dbReference type="EMBL" id="WTUX01000002">
    <property type="protein sequence ID" value="MZR11448.1"/>
    <property type="molecule type" value="Genomic_DNA"/>
</dbReference>
<name>A0A845LZC7_9RHOB</name>
<evidence type="ECO:0000256" key="3">
    <source>
        <dbReference type="ARBA" id="ARBA00022519"/>
    </source>
</evidence>
<dbReference type="InterPro" id="IPR004681">
    <property type="entry name" value="TRAP_DctM"/>
</dbReference>
<feature type="transmembrane region" description="Helical" evidence="7">
    <location>
        <begin position="315"/>
        <end position="333"/>
    </location>
</feature>
<keyword evidence="2" id="KW-1003">Cell membrane</keyword>
<comment type="subunit">
    <text evidence="7">The complex comprises the extracytoplasmic solute receptor protein and the two transmembrane proteins.</text>
</comment>
<evidence type="ECO:0000256" key="7">
    <source>
        <dbReference type="RuleBase" id="RU369079"/>
    </source>
</evidence>
<accession>A0A845LZC7</accession>
<proteinExistence type="inferred from homology"/>
<evidence type="ECO:0000256" key="6">
    <source>
        <dbReference type="ARBA" id="ARBA00023136"/>
    </source>
</evidence>
<feature type="transmembrane region" description="Helical" evidence="7">
    <location>
        <begin position="340"/>
        <end position="361"/>
    </location>
</feature>
<keyword evidence="7" id="KW-0813">Transport</keyword>
<evidence type="ECO:0000256" key="1">
    <source>
        <dbReference type="ARBA" id="ARBA00004429"/>
    </source>
</evidence>
<sequence length="438" mass="46537">MSDLAFGLFMFGAMFGLIVLRFPIAVAMAVVGGIGYVEYNSFFALSQFVKSSIVGKTSNYTLSVIPLFILMGHFATKAGLSASLFEFARYWVGHIRGGIAMATIVACGAFGAICGSSLATGATMSRIALPEMRASRYAPTLSGGALAAGGTLGILIPPSIILVIYAVIAEQSIGKLFMAAFVPGTMAVLFYIIVIALYSRMFPEHAPAGMRAGWGERLKSLWSIWIVILLFVIVVGGIYGGFFTPTEGASVGVVATLIIMAAKGQANVQNLMDSFLETAKTTGLIMLILVAAEVYNSFLAMNGLPQTLARTLGEYQLSPILLLFGMLAIYLALGCVMDSISMILLTVPVFLPLVLSLDLGMTPEAAAIWFGILALIVVEMGLITPPIGLNVFIIAASDPETRVQDAFLGVIPFLLSDIIRVALIIFFPVLVLWLPGLM</sequence>
<comment type="caution">
    <text evidence="9">The sequence shown here is derived from an EMBL/GenBank/DDBJ whole genome shotgun (WGS) entry which is preliminary data.</text>
</comment>
<feature type="transmembrane region" description="Helical" evidence="7">
    <location>
        <begin position="407"/>
        <end position="434"/>
    </location>
</feature>
<organism evidence="9 10">
    <name type="scientific">Maritimibacter harenae</name>
    <dbReference type="NCBI Taxonomy" id="2606218"/>
    <lineage>
        <taxon>Bacteria</taxon>
        <taxon>Pseudomonadati</taxon>
        <taxon>Pseudomonadota</taxon>
        <taxon>Alphaproteobacteria</taxon>
        <taxon>Rhodobacterales</taxon>
        <taxon>Roseobacteraceae</taxon>
        <taxon>Maritimibacter</taxon>
    </lineage>
</organism>
<comment type="similarity">
    <text evidence="7">Belongs to the TRAP transporter large permease family.</text>
</comment>
<dbReference type="InterPro" id="IPR010656">
    <property type="entry name" value="DctM"/>
</dbReference>
<feature type="transmembrane region" description="Helical" evidence="7">
    <location>
        <begin position="180"/>
        <end position="199"/>
    </location>
</feature>
<feature type="transmembrane region" description="Helical" evidence="7">
    <location>
        <begin position="99"/>
        <end position="124"/>
    </location>
</feature>
<evidence type="ECO:0000256" key="4">
    <source>
        <dbReference type="ARBA" id="ARBA00022692"/>
    </source>
</evidence>
<keyword evidence="5 7" id="KW-1133">Transmembrane helix</keyword>
<feature type="transmembrane region" description="Helical" evidence="7">
    <location>
        <begin position="60"/>
        <end position="79"/>
    </location>
</feature>
<feature type="transmembrane region" description="Helical" evidence="7">
    <location>
        <begin position="220"/>
        <end position="242"/>
    </location>
</feature>
<keyword evidence="3 7" id="KW-0997">Cell inner membrane</keyword>
<evidence type="ECO:0000259" key="8">
    <source>
        <dbReference type="Pfam" id="PF06808"/>
    </source>
</evidence>
<evidence type="ECO:0000313" key="9">
    <source>
        <dbReference type="EMBL" id="MZR11448.1"/>
    </source>
</evidence>
<reference evidence="9 10" key="1">
    <citation type="submission" date="2019-12" db="EMBL/GenBank/DDBJ databases">
        <title>Maritimibacter sp. nov. sp. isolated from sea sand.</title>
        <authorList>
            <person name="Kim J."/>
            <person name="Jeong S.E."/>
            <person name="Jung H.S."/>
            <person name="Jeon C.O."/>
        </authorList>
    </citation>
    <scope>NUCLEOTIDE SEQUENCE [LARGE SCALE GENOMIC DNA]</scope>
    <source>
        <strain evidence="9 10">DP07</strain>
    </source>
</reference>
<dbReference type="GO" id="GO:0022857">
    <property type="term" value="F:transmembrane transporter activity"/>
    <property type="evidence" value="ECO:0007669"/>
    <property type="project" value="UniProtKB-UniRule"/>
</dbReference>
<evidence type="ECO:0000313" key="10">
    <source>
        <dbReference type="Proteomes" id="UP000467322"/>
    </source>
</evidence>
<feature type="transmembrane region" description="Helical" evidence="7">
    <location>
        <begin position="367"/>
        <end position="395"/>
    </location>
</feature>
<evidence type="ECO:0000256" key="5">
    <source>
        <dbReference type="ARBA" id="ARBA00022989"/>
    </source>
</evidence>
<dbReference type="PIRSF" id="PIRSF006066">
    <property type="entry name" value="HI0050"/>
    <property type="match status" value="1"/>
</dbReference>
<dbReference type="AlphaFoldDB" id="A0A845LZC7"/>
<feature type="transmembrane region" description="Helical" evidence="7">
    <location>
        <begin position="145"/>
        <end position="168"/>
    </location>
</feature>
<feature type="transmembrane region" description="Helical" evidence="7">
    <location>
        <begin position="6"/>
        <end position="39"/>
    </location>
</feature>
<comment type="function">
    <text evidence="7">Part of the tripartite ATP-independent periplasmic (TRAP) transport system.</text>
</comment>
<dbReference type="NCBIfam" id="TIGR00786">
    <property type="entry name" value="dctM"/>
    <property type="match status" value="1"/>
</dbReference>
<dbReference type="RefSeq" id="WP_161349570.1">
    <property type="nucleotide sequence ID" value="NZ_WTUX01000002.1"/>
</dbReference>
<feature type="transmembrane region" description="Helical" evidence="7">
    <location>
        <begin position="278"/>
        <end position="295"/>
    </location>
</feature>
<gene>
    <name evidence="9" type="ORF">GQE99_00180</name>
</gene>
<keyword evidence="4 7" id="KW-0812">Transmembrane</keyword>
<dbReference type="Proteomes" id="UP000467322">
    <property type="component" value="Unassembled WGS sequence"/>
</dbReference>
<evidence type="ECO:0000256" key="2">
    <source>
        <dbReference type="ARBA" id="ARBA00022475"/>
    </source>
</evidence>
<comment type="subcellular location">
    <subcellularLocation>
        <location evidence="1 7">Cell inner membrane</location>
        <topology evidence="1 7">Multi-pass membrane protein</topology>
    </subcellularLocation>
</comment>
<feature type="domain" description="TRAP C4-dicarboxylate transport system permease DctM subunit" evidence="8">
    <location>
        <begin position="11"/>
        <end position="429"/>
    </location>
</feature>
<dbReference type="PANTHER" id="PTHR33362">
    <property type="entry name" value="SIALIC ACID TRAP TRANSPORTER PERMEASE PROTEIN SIAT-RELATED"/>
    <property type="match status" value="1"/>
</dbReference>
<dbReference type="GO" id="GO:0005886">
    <property type="term" value="C:plasma membrane"/>
    <property type="evidence" value="ECO:0007669"/>
    <property type="project" value="UniProtKB-SubCell"/>
</dbReference>
<keyword evidence="6 7" id="KW-0472">Membrane</keyword>
<protein>
    <recommendedName>
        <fullName evidence="7">TRAP transporter large permease protein</fullName>
    </recommendedName>
</protein>
<dbReference type="Pfam" id="PF06808">
    <property type="entry name" value="DctM"/>
    <property type="match status" value="1"/>
</dbReference>